<feature type="domain" description="DUF6378" evidence="2">
    <location>
        <begin position="8"/>
        <end position="81"/>
    </location>
</feature>
<dbReference type="Pfam" id="PF19905">
    <property type="entry name" value="DUF6378"/>
    <property type="match status" value="1"/>
</dbReference>
<protein>
    <recommendedName>
        <fullName evidence="2">DUF6378 domain-containing protein</fullName>
    </recommendedName>
</protein>
<feature type="region of interest" description="Disordered" evidence="1">
    <location>
        <begin position="97"/>
        <end position="120"/>
    </location>
</feature>
<feature type="compositionally biased region" description="Basic and acidic residues" evidence="1">
    <location>
        <begin position="108"/>
        <end position="120"/>
    </location>
</feature>
<reference evidence="3" key="1">
    <citation type="submission" date="2020-05" db="EMBL/GenBank/DDBJ databases">
        <authorList>
            <person name="Chiriac C."/>
            <person name="Salcher M."/>
            <person name="Ghai R."/>
            <person name="Kavagutti S V."/>
        </authorList>
    </citation>
    <scope>NUCLEOTIDE SEQUENCE</scope>
</reference>
<proteinExistence type="predicted"/>
<gene>
    <name evidence="3" type="ORF">UFOVP167_31</name>
</gene>
<evidence type="ECO:0000259" key="2">
    <source>
        <dbReference type="Pfam" id="PF19905"/>
    </source>
</evidence>
<dbReference type="EMBL" id="LR798222">
    <property type="protein sequence ID" value="CAB5194849.1"/>
    <property type="molecule type" value="Genomic_DNA"/>
</dbReference>
<organism evidence="3">
    <name type="scientific">uncultured Caudovirales phage</name>
    <dbReference type="NCBI Taxonomy" id="2100421"/>
    <lineage>
        <taxon>Viruses</taxon>
        <taxon>Duplodnaviria</taxon>
        <taxon>Heunggongvirae</taxon>
        <taxon>Uroviricota</taxon>
        <taxon>Caudoviricetes</taxon>
        <taxon>Peduoviridae</taxon>
        <taxon>Maltschvirus</taxon>
        <taxon>Maltschvirus maltsch</taxon>
    </lineage>
</organism>
<name>A0A6J7WFJ9_9CAUD</name>
<sequence>MSDISNLLGERQQTHGSYSQVSKVCQAIKSAMRNSGGWLYLSDEQKESLEMTAMKIARIVCGNPNHADHWEDIEGYARLVSNELERERVADMLEQSIKDAIGPTDLDEEHHDEQSASTDH</sequence>
<evidence type="ECO:0000256" key="1">
    <source>
        <dbReference type="SAM" id="MobiDB-lite"/>
    </source>
</evidence>
<accession>A0A6J7WFJ9</accession>
<dbReference type="InterPro" id="IPR045958">
    <property type="entry name" value="DUF6378"/>
</dbReference>
<evidence type="ECO:0000313" key="3">
    <source>
        <dbReference type="EMBL" id="CAB5194849.1"/>
    </source>
</evidence>
<feature type="region of interest" description="Disordered" evidence="1">
    <location>
        <begin position="1"/>
        <end position="20"/>
    </location>
</feature>